<keyword evidence="1" id="KW-0812">Transmembrane</keyword>
<accession>A0A9K3J1E3</accession>
<evidence type="ECO:0000313" key="3">
    <source>
        <dbReference type="Proteomes" id="UP000215914"/>
    </source>
</evidence>
<evidence type="ECO:0000256" key="1">
    <source>
        <dbReference type="SAM" id="Phobius"/>
    </source>
</evidence>
<dbReference type="AlphaFoldDB" id="A0A9K3J1E3"/>
<organism evidence="2 3">
    <name type="scientific">Helianthus annuus</name>
    <name type="common">Common sunflower</name>
    <dbReference type="NCBI Taxonomy" id="4232"/>
    <lineage>
        <taxon>Eukaryota</taxon>
        <taxon>Viridiplantae</taxon>
        <taxon>Streptophyta</taxon>
        <taxon>Embryophyta</taxon>
        <taxon>Tracheophyta</taxon>
        <taxon>Spermatophyta</taxon>
        <taxon>Magnoliopsida</taxon>
        <taxon>eudicotyledons</taxon>
        <taxon>Gunneridae</taxon>
        <taxon>Pentapetalae</taxon>
        <taxon>asterids</taxon>
        <taxon>campanulids</taxon>
        <taxon>Asterales</taxon>
        <taxon>Asteraceae</taxon>
        <taxon>Asteroideae</taxon>
        <taxon>Heliantheae alliance</taxon>
        <taxon>Heliantheae</taxon>
        <taxon>Helianthus</taxon>
    </lineage>
</organism>
<sequence>MIHIRCSSISVILLTGIQAKVRVSSVFVSDNVFVTTMDRPGVFFMIFKMNIRIRIRMLYLFYSCRFLLQVFSCYCVIQMLLLLFSLQQWIFELICMGKLPCFIMHPRCSTKYLRENLDKVDGIFRELTGKMGVNLDIVSYNTMAQSVASNVYKTPNGSRYWTPVVPPGCKPVLKARFSSMEAAIAMYESYAQLAGFCTVAGKHRKGCNYKKSMCQKKYCECYQGCSHRGVMVQFVTDSRKLLVLEVSVLTHILIQCVKLCIISNGSNKKN</sequence>
<dbReference type="Proteomes" id="UP000215914">
    <property type="component" value="Unassembled WGS sequence"/>
</dbReference>
<keyword evidence="1" id="KW-1133">Transmembrane helix</keyword>
<reference evidence="2" key="2">
    <citation type="submission" date="2020-06" db="EMBL/GenBank/DDBJ databases">
        <title>Helianthus annuus Genome sequencing and assembly Release 2.</title>
        <authorList>
            <person name="Gouzy J."/>
            <person name="Langlade N."/>
            <person name="Munos S."/>
        </authorList>
    </citation>
    <scope>NUCLEOTIDE SEQUENCE</scope>
    <source>
        <tissue evidence="2">Leaves</tissue>
    </source>
</reference>
<reference evidence="2" key="1">
    <citation type="journal article" date="2017" name="Nature">
        <title>The sunflower genome provides insights into oil metabolism, flowering and Asterid evolution.</title>
        <authorList>
            <person name="Badouin H."/>
            <person name="Gouzy J."/>
            <person name="Grassa C.J."/>
            <person name="Murat F."/>
            <person name="Staton S.E."/>
            <person name="Cottret L."/>
            <person name="Lelandais-Briere C."/>
            <person name="Owens G.L."/>
            <person name="Carrere S."/>
            <person name="Mayjonade B."/>
            <person name="Legrand L."/>
            <person name="Gill N."/>
            <person name="Kane N.C."/>
            <person name="Bowers J.E."/>
            <person name="Hubner S."/>
            <person name="Bellec A."/>
            <person name="Berard A."/>
            <person name="Berges H."/>
            <person name="Blanchet N."/>
            <person name="Boniface M.C."/>
            <person name="Brunel D."/>
            <person name="Catrice O."/>
            <person name="Chaidir N."/>
            <person name="Claudel C."/>
            <person name="Donnadieu C."/>
            <person name="Faraut T."/>
            <person name="Fievet G."/>
            <person name="Helmstetter N."/>
            <person name="King M."/>
            <person name="Knapp S.J."/>
            <person name="Lai Z."/>
            <person name="Le Paslier M.C."/>
            <person name="Lippi Y."/>
            <person name="Lorenzon L."/>
            <person name="Mandel J.R."/>
            <person name="Marage G."/>
            <person name="Marchand G."/>
            <person name="Marquand E."/>
            <person name="Bret-Mestries E."/>
            <person name="Morien E."/>
            <person name="Nambeesan S."/>
            <person name="Nguyen T."/>
            <person name="Pegot-Espagnet P."/>
            <person name="Pouilly N."/>
            <person name="Raftis F."/>
            <person name="Sallet E."/>
            <person name="Schiex T."/>
            <person name="Thomas J."/>
            <person name="Vandecasteele C."/>
            <person name="Vares D."/>
            <person name="Vear F."/>
            <person name="Vautrin S."/>
            <person name="Crespi M."/>
            <person name="Mangin B."/>
            <person name="Burke J.M."/>
            <person name="Salse J."/>
            <person name="Munos S."/>
            <person name="Vincourt P."/>
            <person name="Rieseberg L.H."/>
            <person name="Langlade N.B."/>
        </authorList>
    </citation>
    <scope>NUCLEOTIDE SEQUENCE</scope>
    <source>
        <tissue evidence="2">Leaves</tissue>
    </source>
</reference>
<dbReference type="Gramene" id="mRNA:HanXRQr2_Chr05g0229641">
    <property type="protein sequence ID" value="mRNA:HanXRQr2_Chr05g0229641"/>
    <property type="gene ID" value="HanXRQr2_Chr05g0229641"/>
</dbReference>
<evidence type="ECO:0000313" key="2">
    <source>
        <dbReference type="EMBL" id="KAF5807086.1"/>
    </source>
</evidence>
<gene>
    <name evidence="2" type="ORF">HanXRQr2_Chr05g0229641</name>
</gene>
<comment type="caution">
    <text evidence="2">The sequence shown here is derived from an EMBL/GenBank/DDBJ whole genome shotgun (WGS) entry which is preliminary data.</text>
</comment>
<proteinExistence type="predicted"/>
<dbReference type="EMBL" id="MNCJ02000320">
    <property type="protein sequence ID" value="KAF5807086.1"/>
    <property type="molecule type" value="Genomic_DNA"/>
</dbReference>
<name>A0A9K3J1E3_HELAN</name>
<feature type="transmembrane region" description="Helical" evidence="1">
    <location>
        <begin position="59"/>
        <end position="86"/>
    </location>
</feature>
<protein>
    <submittedName>
        <fullName evidence="2">Transcription factor Tesmin family</fullName>
    </submittedName>
</protein>
<keyword evidence="3" id="KW-1185">Reference proteome</keyword>
<keyword evidence="1" id="KW-0472">Membrane</keyword>